<comment type="caution">
    <text evidence="1">The sequence shown here is derived from an EMBL/GenBank/DDBJ whole genome shotgun (WGS) entry which is preliminary data.</text>
</comment>
<dbReference type="Proteomes" id="UP000307768">
    <property type="component" value="Unassembled WGS sequence"/>
</dbReference>
<dbReference type="EMBL" id="VDFQ02000004">
    <property type="protein sequence ID" value="KAA1422494.1"/>
    <property type="molecule type" value="Genomic_DNA"/>
</dbReference>
<accession>A0A5Q6RWP7</accession>
<evidence type="ECO:0000313" key="1">
    <source>
        <dbReference type="EMBL" id="KAA1422494.1"/>
    </source>
</evidence>
<dbReference type="GO" id="GO:0004176">
    <property type="term" value="F:ATP-dependent peptidase activity"/>
    <property type="evidence" value="ECO:0007669"/>
    <property type="project" value="InterPro"/>
</dbReference>
<reference evidence="1 2" key="1">
    <citation type="submission" date="2019-09" db="EMBL/GenBank/DDBJ databases">
        <title>Mumia zhuanghuii sp. nov. isolated from the intestinal contents of plateau pika (Ochotona curzoniae) in the Qinghai-Tibet plateau of China.</title>
        <authorList>
            <person name="Tian Z."/>
        </authorList>
    </citation>
    <scope>NUCLEOTIDE SEQUENCE [LARGE SCALE GENOMIC DNA]</scope>
    <source>
        <strain evidence="2">350</strain>
    </source>
</reference>
<dbReference type="GO" id="GO:0006508">
    <property type="term" value="P:proteolysis"/>
    <property type="evidence" value="ECO:0007669"/>
    <property type="project" value="InterPro"/>
</dbReference>
<dbReference type="InterPro" id="IPR037219">
    <property type="entry name" value="Peptidase_M41-like"/>
</dbReference>
<dbReference type="SUPFAM" id="SSF140990">
    <property type="entry name" value="FtsH protease domain-like"/>
    <property type="match status" value="1"/>
</dbReference>
<dbReference type="GO" id="GO:0004222">
    <property type="term" value="F:metalloendopeptidase activity"/>
    <property type="evidence" value="ECO:0007669"/>
    <property type="project" value="InterPro"/>
</dbReference>
<dbReference type="RefSeq" id="WP_163695667.1">
    <property type="nucleotide sequence ID" value="NZ_VDFQ02000004.1"/>
</dbReference>
<protein>
    <recommendedName>
        <fullName evidence="3">Peptidase M41 domain-containing protein</fullName>
    </recommendedName>
</protein>
<organism evidence="1 2">
    <name type="scientific">Mumia zhuanghuii</name>
    <dbReference type="NCBI Taxonomy" id="2585211"/>
    <lineage>
        <taxon>Bacteria</taxon>
        <taxon>Bacillati</taxon>
        <taxon>Actinomycetota</taxon>
        <taxon>Actinomycetes</taxon>
        <taxon>Propionibacteriales</taxon>
        <taxon>Nocardioidaceae</taxon>
        <taxon>Mumia</taxon>
    </lineage>
</organism>
<sequence length="159" mass="16927">MDSPRDFSDIYVHEAGHVVAHGAMGRPIDRVVIGPGAMEGADDVHGAVHPVPGTGLDKHSEAIMQIAGAAATRAWAHAESAAADELMNLELTGAYANDEFNAKRLVDDVAALEAMTEAERICSSNLELLHQIADALRERGELSGEEANAFADQVRTEEQ</sequence>
<evidence type="ECO:0008006" key="3">
    <source>
        <dbReference type="Google" id="ProtNLM"/>
    </source>
</evidence>
<dbReference type="AlphaFoldDB" id="A0A5Q6RWP7"/>
<dbReference type="GO" id="GO:0005524">
    <property type="term" value="F:ATP binding"/>
    <property type="evidence" value="ECO:0007669"/>
    <property type="project" value="InterPro"/>
</dbReference>
<name>A0A5Q6RWP7_9ACTN</name>
<evidence type="ECO:0000313" key="2">
    <source>
        <dbReference type="Proteomes" id="UP000307768"/>
    </source>
</evidence>
<proteinExistence type="predicted"/>
<gene>
    <name evidence="1" type="ORF">FE697_015280</name>
</gene>